<dbReference type="Proteomes" id="UP000316621">
    <property type="component" value="Chromosome 3"/>
</dbReference>
<name>A0A4Y7J5K4_PAPSO</name>
<reference evidence="1 2" key="1">
    <citation type="journal article" date="2018" name="Science">
        <title>The opium poppy genome and morphinan production.</title>
        <authorList>
            <person name="Guo L."/>
            <person name="Winzer T."/>
            <person name="Yang X."/>
            <person name="Li Y."/>
            <person name="Ning Z."/>
            <person name="He Z."/>
            <person name="Teodor R."/>
            <person name="Lu Y."/>
            <person name="Bowser T.A."/>
            <person name="Graham I.A."/>
            <person name="Ye K."/>
        </authorList>
    </citation>
    <scope>NUCLEOTIDE SEQUENCE [LARGE SCALE GENOMIC DNA]</scope>
    <source>
        <strain evidence="2">cv. HN1</strain>
        <tissue evidence="1">Leaves</tissue>
    </source>
</reference>
<dbReference type="AlphaFoldDB" id="A0A4Y7J5K4"/>
<gene>
    <name evidence="1" type="ORF">C5167_014966</name>
</gene>
<keyword evidence="2" id="KW-1185">Reference proteome</keyword>
<organism evidence="1 2">
    <name type="scientific">Papaver somniferum</name>
    <name type="common">Opium poppy</name>
    <dbReference type="NCBI Taxonomy" id="3469"/>
    <lineage>
        <taxon>Eukaryota</taxon>
        <taxon>Viridiplantae</taxon>
        <taxon>Streptophyta</taxon>
        <taxon>Embryophyta</taxon>
        <taxon>Tracheophyta</taxon>
        <taxon>Spermatophyta</taxon>
        <taxon>Magnoliopsida</taxon>
        <taxon>Ranunculales</taxon>
        <taxon>Papaveraceae</taxon>
        <taxon>Papaveroideae</taxon>
        <taxon>Papaver</taxon>
    </lineage>
</organism>
<dbReference type="EMBL" id="CM010717">
    <property type="protein sequence ID" value="RZC56107.1"/>
    <property type="molecule type" value="Genomic_DNA"/>
</dbReference>
<accession>A0A4Y7J5K4</accession>
<evidence type="ECO:0000313" key="1">
    <source>
        <dbReference type="EMBL" id="RZC56107.1"/>
    </source>
</evidence>
<dbReference type="Gramene" id="RZC56107">
    <property type="protein sequence ID" value="RZC56107"/>
    <property type="gene ID" value="C5167_014966"/>
</dbReference>
<sequence>MIDSFDKINSNFVVLQFFQFKLVVYQQSIVNLKTPMKSAVIFKDGNEVDKVAEKLNGLRSLQVLLMMEMFFQLLKGLVGISHQQALAQVTAEASVLEAHTQECKKCVYYLIPYMLPNNDS</sequence>
<protein>
    <submittedName>
        <fullName evidence="1">Uncharacterized protein</fullName>
    </submittedName>
</protein>
<evidence type="ECO:0000313" key="2">
    <source>
        <dbReference type="Proteomes" id="UP000316621"/>
    </source>
</evidence>
<proteinExistence type="predicted"/>